<protein>
    <submittedName>
        <fullName evidence="2">Uncharacterized protein</fullName>
    </submittedName>
</protein>
<keyword evidence="3" id="KW-1185">Reference proteome</keyword>
<feature type="region of interest" description="Disordered" evidence="1">
    <location>
        <begin position="291"/>
        <end position="334"/>
    </location>
</feature>
<evidence type="ECO:0000313" key="2">
    <source>
        <dbReference type="EMBL" id="KAJ8879212.1"/>
    </source>
</evidence>
<dbReference type="Proteomes" id="UP001159363">
    <property type="component" value="Chromosome 6"/>
</dbReference>
<comment type="caution">
    <text evidence="2">The sequence shown here is derived from an EMBL/GenBank/DDBJ whole genome shotgun (WGS) entry which is preliminary data.</text>
</comment>
<proteinExistence type="predicted"/>
<name>A0ABQ9H4J3_9NEOP</name>
<evidence type="ECO:0000313" key="3">
    <source>
        <dbReference type="Proteomes" id="UP001159363"/>
    </source>
</evidence>
<evidence type="ECO:0000256" key="1">
    <source>
        <dbReference type="SAM" id="MobiDB-lite"/>
    </source>
</evidence>
<sequence length="1177" mass="131398">MLYILKCWRLVMTRPAATGARAALQGDESKKCDARRNGHAHAGNTSSLVEVFPLPKQQTVQARRIIVGLGEVKGGNIPYGWSRLDSLLDTYNPPGGEVAPRVGRKSVQYLDMEIGCAQPEKSIYLVFGLRSQQALQDYQPIIHWFQAVMSAAETATAAPKSPTPGGIAKKGRKTLRSATLEQRRNEGVGETGDPRETPPPHSPTKGIVRHDSHMRKSGGDPTGNRTRTYRRRPTSCRFQGNDCNHHRQRREHRGVYGCAVCEGIEAPSGCVDDARGRAGEDDVTADVCHHPTRTAPPQNERILPPPLPPESTRLSTPAVDATQGQRPAEGRQPYTKDEVDRSFVFCACEQFNVGTWRLVVRSQRDRSTSSLVYGANSLANRRETATLRDLGDSRSGRLVEGISHVLGLKAWEYWGATETYASTLSSTLRAKHCTGLCTPFGGIPRRPPNNEVCIPDEGEMRREWSSAGMKGRGKQNLAKTAGEVVIFLRLWLQSMRMSQSYSELRTAQLNSGDIIFNHRVRCDGGYYVVRSPAVDHASCLKAGSSLPLCELQIQKDESRGNEMSQGKIKLQGGAEAPLSPFPFVPPLWYTCIVLHLPEHVNATKSIRRCVGNQPDYNKTRTVQQRVLWVYSFSDWLYEGLMSTVSEWLLGAARCALLGGLLTGRPAGYHSLIGEWRSVMLLASEAMLVARAAGAKPPSMKQVNVRNSVWELRHVLARDYQRSLAYSFMQSGIRLQCGHDLELVRRMRGAWVGARDDWRQFRALATISGQDISRQLRASALIFVPDEICRISTLASHQGKPGSIPDRVTGFSQVGIVPDDAVGRRAFSGISRFPRPLIPAPLHIHFNHHHWFSMPRSVRREVNCCCRTKLSLSVRSEVDEGGSIFQEQRSFALSVASDKFHVAYRTPQILWGHSGSVDRTILSGATVAQWIERFQVGLQWLTNEHFSKACPNHVQFSKKGSDFISIQQPLGKRRRLECIQYCEFRWLPMHCHYLVLALSRSTTVSPTLSISRLRDVSRTISLSLHYVKDVSYPDINHKWFVKSMRGNVLQLGSEPHDRVVPINSESCRRLNSNNTRSDLFAAALSISLPPAGPTFPYNPFVDISPALPSEPGQRKHVGHSLPKGISRPCYLSAIISSFSVFLYWNDACFPWKSVETWPELTPNSGKRRRGKTDRAPYK</sequence>
<reference evidence="2 3" key="1">
    <citation type="submission" date="2023-02" db="EMBL/GenBank/DDBJ databases">
        <title>LHISI_Scaffold_Assembly.</title>
        <authorList>
            <person name="Stuart O.P."/>
            <person name="Cleave R."/>
            <person name="Magrath M.J.L."/>
            <person name="Mikheyev A.S."/>
        </authorList>
    </citation>
    <scope>NUCLEOTIDE SEQUENCE [LARGE SCALE GENOMIC DNA]</scope>
    <source>
        <strain evidence="2">Daus_M_001</strain>
        <tissue evidence="2">Leg muscle</tissue>
    </source>
</reference>
<feature type="region of interest" description="Disordered" evidence="1">
    <location>
        <begin position="156"/>
        <end position="229"/>
    </location>
</feature>
<organism evidence="2 3">
    <name type="scientific">Dryococelus australis</name>
    <dbReference type="NCBI Taxonomy" id="614101"/>
    <lineage>
        <taxon>Eukaryota</taxon>
        <taxon>Metazoa</taxon>
        <taxon>Ecdysozoa</taxon>
        <taxon>Arthropoda</taxon>
        <taxon>Hexapoda</taxon>
        <taxon>Insecta</taxon>
        <taxon>Pterygota</taxon>
        <taxon>Neoptera</taxon>
        <taxon>Polyneoptera</taxon>
        <taxon>Phasmatodea</taxon>
        <taxon>Verophasmatodea</taxon>
        <taxon>Anareolatae</taxon>
        <taxon>Phasmatidae</taxon>
        <taxon>Eurycanthinae</taxon>
        <taxon>Dryococelus</taxon>
    </lineage>
</organism>
<accession>A0ABQ9H4J3</accession>
<dbReference type="EMBL" id="JARBHB010000007">
    <property type="protein sequence ID" value="KAJ8879212.1"/>
    <property type="molecule type" value="Genomic_DNA"/>
</dbReference>
<feature type="compositionally biased region" description="Basic and acidic residues" evidence="1">
    <location>
        <begin position="181"/>
        <end position="198"/>
    </location>
</feature>
<gene>
    <name evidence="2" type="ORF">PR048_019818</name>
</gene>